<dbReference type="CDD" id="cd12797">
    <property type="entry name" value="M23_peptidase"/>
    <property type="match status" value="1"/>
</dbReference>
<dbReference type="InterPro" id="IPR050570">
    <property type="entry name" value="Cell_wall_metabolism_enzyme"/>
</dbReference>
<keyword evidence="4" id="KW-1185">Reference proteome</keyword>
<feature type="domain" description="M23ase beta-sheet core" evidence="2">
    <location>
        <begin position="330"/>
        <end position="427"/>
    </location>
</feature>
<dbReference type="EMBL" id="JASNFN010000004">
    <property type="protein sequence ID" value="MDP5182270.1"/>
    <property type="molecule type" value="Genomic_DNA"/>
</dbReference>
<dbReference type="GO" id="GO:0016787">
    <property type="term" value="F:hydrolase activity"/>
    <property type="evidence" value="ECO:0007669"/>
    <property type="project" value="UniProtKB-KW"/>
</dbReference>
<reference evidence="4" key="1">
    <citation type="submission" date="2023-05" db="EMBL/GenBank/DDBJ databases">
        <title>Draft genome of Pseudofrankia sp. BMG5.37.</title>
        <authorList>
            <person name="Gtari M."/>
            <person name="Ghodhbane F."/>
            <person name="Sbissi I."/>
        </authorList>
    </citation>
    <scope>NUCLEOTIDE SEQUENCE [LARGE SCALE GENOMIC DNA]</scope>
    <source>
        <strain evidence="4">BMG 814</strain>
    </source>
</reference>
<evidence type="ECO:0000313" key="4">
    <source>
        <dbReference type="Proteomes" id="UP001233673"/>
    </source>
</evidence>
<dbReference type="PANTHER" id="PTHR21666:SF270">
    <property type="entry name" value="MUREIN HYDROLASE ACTIVATOR ENVC"/>
    <property type="match status" value="1"/>
</dbReference>
<proteinExistence type="predicted"/>
<dbReference type="Gene3D" id="2.70.70.10">
    <property type="entry name" value="Glucose Permease (Domain IIA)"/>
    <property type="match status" value="1"/>
</dbReference>
<dbReference type="RefSeq" id="WP_305998966.1">
    <property type="nucleotide sequence ID" value="NZ_JASNFN010000004.1"/>
</dbReference>
<comment type="caution">
    <text evidence="3">The sequence shown here is derived from an EMBL/GenBank/DDBJ whole genome shotgun (WGS) entry which is preliminary data.</text>
</comment>
<feature type="compositionally biased region" description="Basic and acidic residues" evidence="1">
    <location>
        <begin position="273"/>
        <end position="282"/>
    </location>
</feature>
<accession>A0ABT9I9M1</accession>
<feature type="region of interest" description="Disordered" evidence="1">
    <location>
        <begin position="273"/>
        <end position="305"/>
    </location>
</feature>
<dbReference type="PANTHER" id="PTHR21666">
    <property type="entry name" value="PEPTIDASE-RELATED"/>
    <property type="match status" value="1"/>
</dbReference>
<evidence type="ECO:0000256" key="1">
    <source>
        <dbReference type="SAM" id="MobiDB-lite"/>
    </source>
</evidence>
<dbReference type="Proteomes" id="UP001233673">
    <property type="component" value="Unassembled WGS sequence"/>
</dbReference>
<feature type="compositionally biased region" description="Basic and acidic residues" evidence="1">
    <location>
        <begin position="289"/>
        <end position="302"/>
    </location>
</feature>
<feature type="compositionally biased region" description="Basic and acidic residues" evidence="1">
    <location>
        <begin position="1"/>
        <end position="10"/>
    </location>
</feature>
<protein>
    <submittedName>
        <fullName evidence="3">M23 family metallopeptidase</fullName>
        <ecNumber evidence="3">3.4.24.-</ecNumber>
    </submittedName>
</protein>
<feature type="compositionally biased region" description="Low complexity" evidence="1">
    <location>
        <begin position="50"/>
        <end position="84"/>
    </location>
</feature>
<feature type="region of interest" description="Disordered" evidence="1">
    <location>
        <begin position="1"/>
        <end position="85"/>
    </location>
</feature>
<evidence type="ECO:0000313" key="3">
    <source>
        <dbReference type="EMBL" id="MDP5182270.1"/>
    </source>
</evidence>
<dbReference type="Pfam" id="PF01551">
    <property type="entry name" value="Peptidase_M23"/>
    <property type="match status" value="1"/>
</dbReference>
<evidence type="ECO:0000259" key="2">
    <source>
        <dbReference type="Pfam" id="PF01551"/>
    </source>
</evidence>
<sequence>MSSLHHDRLPEGGAAPTGTVDATPAPARAASGTIEEKAGSTVPPQRQGKARGAGARRTTAPTTRTRSRAAGATAKGATPSAGSTPLTSARAAVLQVIAAKVAAAAAAEVPVRRRPTPYKRPTVDLAALAPVTDVAALAEAQAPAPAAVVVVKDVEEEPSPAAPVEPVVVVLDAAVAPEAEPAQVVAAVAAGRRGWLDRRPSAGRRRSALYLAAALVGALSISGASVSGATEVATETAGHSISVAEQLGIDASTAAPQVDEDDTSRLREMVASRNARDADRTAAADAQAEADRIAQEEADRAAAEAARPKAVLPVEGGRLTSGFGARWGTLHAGIDLAAPMRTPEYAVMDGVVLEAGPASGYGLAVYIQHGNGDVTVYGHMDEILVTPGQVVRAGDTIALLGNRGQSTGPHLHFEVHVGGIDGERIDPLPWLRERGVQI</sequence>
<dbReference type="EC" id="3.4.24.-" evidence="3"/>
<keyword evidence="3" id="KW-0378">Hydrolase</keyword>
<organism evidence="3 4">
    <name type="scientific">Blastococcus carthaginiensis</name>
    <dbReference type="NCBI Taxonomy" id="3050034"/>
    <lineage>
        <taxon>Bacteria</taxon>
        <taxon>Bacillati</taxon>
        <taxon>Actinomycetota</taxon>
        <taxon>Actinomycetes</taxon>
        <taxon>Geodermatophilales</taxon>
        <taxon>Geodermatophilaceae</taxon>
        <taxon>Blastococcus</taxon>
    </lineage>
</organism>
<gene>
    <name evidence="3" type="ORF">QOZ88_06440</name>
</gene>
<dbReference type="InterPro" id="IPR016047">
    <property type="entry name" value="M23ase_b-sheet_dom"/>
</dbReference>
<name>A0ABT9I9M1_9ACTN</name>
<dbReference type="InterPro" id="IPR011055">
    <property type="entry name" value="Dup_hybrid_motif"/>
</dbReference>
<dbReference type="SUPFAM" id="SSF51261">
    <property type="entry name" value="Duplicated hybrid motif"/>
    <property type="match status" value="1"/>
</dbReference>